<dbReference type="Proteomes" id="UP000749646">
    <property type="component" value="Unassembled WGS sequence"/>
</dbReference>
<proteinExistence type="predicted"/>
<evidence type="ECO:0000313" key="2">
    <source>
        <dbReference type="EMBL" id="KAF9953792.1"/>
    </source>
</evidence>
<keyword evidence="1" id="KW-0472">Membrane</keyword>
<accession>A0A9P6IYY6</accession>
<keyword evidence="2" id="KW-0645">Protease</keyword>
<dbReference type="AlphaFoldDB" id="A0A9P6IYY6"/>
<dbReference type="EMBL" id="JAAAHW010006880">
    <property type="protein sequence ID" value="KAF9953792.1"/>
    <property type="molecule type" value="Genomic_DNA"/>
</dbReference>
<name>A0A9P6IYY6_9FUNG</name>
<keyword evidence="1" id="KW-1133">Transmembrane helix</keyword>
<keyword evidence="1" id="KW-0812">Transmembrane</keyword>
<keyword evidence="2" id="KW-0378">Hydrolase</keyword>
<keyword evidence="3" id="KW-1185">Reference proteome</keyword>
<sequence length="192" mass="20860">MKRLGFFGIFLCASIPNPLFDLAGITCGHFLIPFSTFFGATFLGKAVVKSSIQSLFVILMFSADTLAAFMAWLERSAPFVHGYLADGINSQKGALHGEARISEDQLENSTSLVGLIWNTIIFIMISYFLLSVVETMALAQIKRRHEQELVELEGKILSGDTKALFIAVSGELTESTSLSPPLSPTIAAVPLQ</sequence>
<dbReference type="GO" id="GO:0008233">
    <property type="term" value="F:peptidase activity"/>
    <property type="evidence" value="ECO:0007669"/>
    <property type="project" value="UniProtKB-KW"/>
</dbReference>
<feature type="transmembrane region" description="Helical" evidence="1">
    <location>
        <begin position="31"/>
        <end position="48"/>
    </location>
</feature>
<evidence type="ECO:0000313" key="3">
    <source>
        <dbReference type="Proteomes" id="UP000749646"/>
    </source>
</evidence>
<reference evidence="2" key="1">
    <citation type="journal article" date="2020" name="Fungal Divers.">
        <title>Resolving the Mortierellaceae phylogeny through synthesis of multi-gene phylogenetics and phylogenomics.</title>
        <authorList>
            <person name="Vandepol N."/>
            <person name="Liber J."/>
            <person name="Desiro A."/>
            <person name="Na H."/>
            <person name="Kennedy M."/>
            <person name="Barry K."/>
            <person name="Grigoriev I.V."/>
            <person name="Miller A.N."/>
            <person name="O'Donnell K."/>
            <person name="Stajich J.E."/>
            <person name="Bonito G."/>
        </authorList>
    </citation>
    <scope>NUCLEOTIDE SEQUENCE</scope>
    <source>
        <strain evidence="2">MES-2147</strain>
    </source>
</reference>
<feature type="transmembrane region" description="Helical" evidence="1">
    <location>
        <begin position="115"/>
        <end position="139"/>
    </location>
</feature>
<evidence type="ECO:0000256" key="1">
    <source>
        <dbReference type="SAM" id="Phobius"/>
    </source>
</evidence>
<dbReference type="OrthoDB" id="2016540at2759"/>
<protein>
    <submittedName>
        <fullName evidence="2">Vacuolar membrane protease</fullName>
    </submittedName>
</protein>
<comment type="caution">
    <text evidence="2">The sequence shown here is derived from an EMBL/GenBank/DDBJ whole genome shotgun (WGS) entry which is preliminary data.</text>
</comment>
<feature type="transmembrane region" description="Helical" evidence="1">
    <location>
        <begin position="55"/>
        <end position="73"/>
    </location>
</feature>
<gene>
    <name evidence="2" type="primary">VMP1_1</name>
    <name evidence="2" type="ORF">BGZ65_004463</name>
</gene>
<dbReference type="GO" id="GO:0006508">
    <property type="term" value="P:proteolysis"/>
    <property type="evidence" value="ECO:0007669"/>
    <property type="project" value="UniProtKB-KW"/>
</dbReference>
<organism evidence="2 3">
    <name type="scientific">Modicella reniformis</name>
    <dbReference type="NCBI Taxonomy" id="1440133"/>
    <lineage>
        <taxon>Eukaryota</taxon>
        <taxon>Fungi</taxon>
        <taxon>Fungi incertae sedis</taxon>
        <taxon>Mucoromycota</taxon>
        <taxon>Mortierellomycotina</taxon>
        <taxon>Mortierellomycetes</taxon>
        <taxon>Mortierellales</taxon>
        <taxon>Mortierellaceae</taxon>
        <taxon>Modicella</taxon>
    </lineage>
</organism>